<protein>
    <recommendedName>
        <fullName evidence="4">Cupin domain-containing protein</fullName>
    </recommendedName>
</protein>
<gene>
    <name evidence="2" type="ORF">SAMN05421828_110124</name>
</gene>
<keyword evidence="3" id="KW-1185">Reference proteome</keyword>
<proteinExistence type="predicted"/>
<dbReference type="RefSeq" id="WP_029312378.1">
    <property type="nucleotide sequence ID" value="NZ_FTNE01000010.1"/>
</dbReference>
<evidence type="ECO:0000313" key="3">
    <source>
        <dbReference type="Proteomes" id="UP000186308"/>
    </source>
</evidence>
<comment type="caution">
    <text evidence="2">The sequence shown here is derived from an EMBL/GenBank/DDBJ whole genome shotgun (WGS) entry which is preliminary data.</text>
</comment>
<dbReference type="Gene3D" id="2.60.120.10">
    <property type="entry name" value="Jelly Rolls"/>
    <property type="match status" value="1"/>
</dbReference>
<evidence type="ECO:0000256" key="1">
    <source>
        <dbReference type="SAM" id="MobiDB-lite"/>
    </source>
</evidence>
<organism evidence="2 3">
    <name type="scientific">Acidiphilium rubrum</name>
    <dbReference type="NCBI Taxonomy" id="526"/>
    <lineage>
        <taxon>Bacteria</taxon>
        <taxon>Pseudomonadati</taxon>
        <taxon>Pseudomonadota</taxon>
        <taxon>Alphaproteobacteria</taxon>
        <taxon>Acetobacterales</taxon>
        <taxon>Acidocellaceae</taxon>
        <taxon>Acidiphilium</taxon>
    </lineage>
</organism>
<accession>A0A8G2CKV4</accession>
<dbReference type="Proteomes" id="UP000186308">
    <property type="component" value="Unassembled WGS sequence"/>
</dbReference>
<sequence>MTDETPRVPYWHLWTDGEGVSHQTRCAMTDFVMKAMGAGAAPQWQGSRMHGGMTVMVTVQPVGWVGEWHENPRPQWIIPLSGRWFVESMDGTRVEMGPGEVSFGEDQNTREAGGRQGHRSGTIGDEPAVLMVVQFDAAPTIGQVCRFA</sequence>
<feature type="region of interest" description="Disordered" evidence="1">
    <location>
        <begin position="96"/>
        <end position="123"/>
    </location>
</feature>
<dbReference type="CDD" id="cd07009">
    <property type="entry name" value="cupin_BLL0285-like"/>
    <property type="match status" value="1"/>
</dbReference>
<dbReference type="InterPro" id="IPR011051">
    <property type="entry name" value="RmlC_Cupin_sf"/>
</dbReference>
<reference evidence="2 3" key="1">
    <citation type="submission" date="2017-01" db="EMBL/GenBank/DDBJ databases">
        <authorList>
            <person name="Varghese N."/>
            <person name="Submissions S."/>
        </authorList>
    </citation>
    <scope>NUCLEOTIDE SEQUENCE [LARGE SCALE GENOMIC DNA]</scope>
    <source>
        <strain evidence="2 3">ATCC 35905</strain>
    </source>
</reference>
<dbReference type="AlphaFoldDB" id="A0A8G2CKV4"/>
<dbReference type="SUPFAM" id="SSF51182">
    <property type="entry name" value="RmlC-like cupins"/>
    <property type="match status" value="1"/>
</dbReference>
<name>A0A8G2CKV4_ACIRU</name>
<dbReference type="InterPro" id="IPR014710">
    <property type="entry name" value="RmlC-like_jellyroll"/>
</dbReference>
<evidence type="ECO:0000313" key="2">
    <source>
        <dbReference type="EMBL" id="SIQ85574.1"/>
    </source>
</evidence>
<dbReference type="OrthoDB" id="4205621at2"/>
<dbReference type="EMBL" id="FTNE01000010">
    <property type="protein sequence ID" value="SIQ85574.1"/>
    <property type="molecule type" value="Genomic_DNA"/>
</dbReference>
<evidence type="ECO:0008006" key="4">
    <source>
        <dbReference type="Google" id="ProtNLM"/>
    </source>
</evidence>